<keyword evidence="3" id="KW-1185">Reference proteome</keyword>
<feature type="transmembrane region" description="Helical" evidence="1">
    <location>
        <begin position="20"/>
        <end position="43"/>
    </location>
</feature>
<organism evidence="2">
    <name type="scientific">RtMc arterivirus</name>
    <dbReference type="NCBI Taxonomy" id="2847274"/>
    <lineage>
        <taxon>Viruses</taxon>
        <taxon>Riboviria</taxon>
        <taxon>Orthornavirae</taxon>
        <taxon>Pisuviricota</taxon>
        <taxon>Pisoniviricetes</taxon>
        <taxon>Nidovirales</taxon>
        <taxon>Arnidovirineae</taxon>
        <taxon>Arteriviridae</taxon>
        <taxon>Variarterivirinae</taxon>
        <taxon>Betaarterivirus</taxon>
        <taxon>Mibartevirus</taxon>
        <taxon>Betaarterivirus timiclar</taxon>
    </lineage>
</organism>
<reference evidence="2" key="1">
    <citation type="journal article" date="2018" name="Microbiome">
        <title>Comparative analysis of rodent and small mammal viromes to better understand the wildlife origin of emerging infectious diseases.</title>
        <authorList>
            <person name="Wu Z."/>
            <person name="Lu L."/>
            <person name="Du J."/>
            <person name="Yang L."/>
            <person name="Ren X."/>
            <person name="Liu B."/>
            <person name="Jiang J."/>
            <person name="Yang J."/>
            <person name="Dong J."/>
            <person name="Sun L."/>
            <person name="Zhu Y."/>
            <person name="Li Y."/>
            <person name="Zheng D."/>
            <person name="Zhang C."/>
            <person name="Su H."/>
            <person name="Zheng Y."/>
            <person name="Zhou H."/>
            <person name="Zhu G."/>
            <person name="Li H."/>
            <person name="Chmura A."/>
            <person name="Yang F."/>
            <person name="Daszak P."/>
            <person name="Wang J."/>
            <person name="Liu Q."/>
            <person name="Jin Q."/>
        </authorList>
    </citation>
    <scope>NUCLEOTIDE SEQUENCE [LARGE SCALE GENOMIC DNA]</scope>
    <source>
        <strain evidence="2">RtMc-Arterivirus/Tibet2014</strain>
    </source>
</reference>
<dbReference type="Proteomes" id="UP000289356">
    <property type="component" value="Segment"/>
</dbReference>
<proteinExistence type="predicted"/>
<keyword evidence="1" id="KW-0812">Transmembrane</keyword>
<evidence type="ECO:0000313" key="2">
    <source>
        <dbReference type="EMBL" id="ATP66630.1"/>
    </source>
</evidence>
<keyword evidence="1" id="KW-0472">Membrane</keyword>
<name>A0A2H4MWN5_9NIDO</name>
<evidence type="ECO:0000256" key="1">
    <source>
        <dbReference type="SAM" id="Phobius"/>
    </source>
</evidence>
<dbReference type="EMBL" id="KY369967">
    <property type="protein sequence ID" value="ATP66630.1"/>
    <property type="molecule type" value="Genomic_RNA"/>
</dbReference>
<protein>
    <submittedName>
        <fullName evidence="2">ORF2b</fullName>
    </submittedName>
</protein>
<dbReference type="Pfam" id="PF07069">
    <property type="entry name" value="PRRSV_2b"/>
    <property type="match status" value="1"/>
</dbReference>
<sequence>MGNVASTVYSLLTNAFEEFLISIFDILLFLGILFALTVAGWLIKFLVQLVFLKACRPPGGAGYVQLSKNV</sequence>
<dbReference type="InterPro" id="IPR009775">
    <property type="entry name" value="GP2b"/>
</dbReference>
<accession>A0A2H4MWN5</accession>
<keyword evidence="1" id="KW-1133">Transmembrane helix</keyword>
<evidence type="ECO:0000313" key="3">
    <source>
        <dbReference type="Proteomes" id="UP000289356"/>
    </source>
</evidence>